<name>A0A8E1RVU6_9GAMM</name>
<protein>
    <recommendedName>
        <fullName evidence="2">MobA-like NTP transferase domain-containing protein</fullName>
    </recommendedName>
</protein>
<evidence type="ECO:0000313" key="3">
    <source>
        <dbReference type="EMBL" id="KTS66286.1"/>
    </source>
</evidence>
<accession>A0A8E1RVU6</accession>
<gene>
    <name evidence="3" type="ORF">SA3R_17575</name>
</gene>
<dbReference type="Gene3D" id="3.90.550.10">
    <property type="entry name" value="Spore Coat Polysaccharide Biosynthesis Protein SpsA, Chain A"/>
    <property type="match status" value="1"/>
</dbReference>
<dbReference type="SUPFAM" id="SSF53448">
    <property type="entry name" value="Nucleotide-diphospho-sugar transferases"/>
    <property type="match status" value="1"/>
</dbReference>
<dbReference type="Pfam" id="PF12804">
    <property type="entry name" value="NTP_transf_3"/>
    <property type="match status" value="1"/>
</dbReference>
<feature type="domain" description="MobA-like NTP transferase" evidence="2">
    <location>
        <begin position="7"/>
        <end position="168"/>
    </location>
</feature>
<organism evidence="3 4">
    <name type="scientific">Pantoea dispersa</name>
    <dbReference type="NCBI Taxonomy" id="59814"/>
    <lineage>
        <taxon>Bacteria</taxon>
        <taxon>Pseudomonadati</taxon>
        <taxon>Pseudomonadota</taxon>
        <taxon>Gammaproteobacteria</taxon>
        <taxon>Enterobacterales</taxon>
        <taxon>Erwiniaceae</taxon>
        <taxon>Pantoea</taxon>
    </lineage>
</organism>
<dbReference type="RefSeq" id="WP_058776155.1">
    <property type="nucleotide sequence ID" value="NZ_LDSD01000014.1"/>
</dbReference>
<comment type="caution">
    <text evidence="3">The sequence shown here is derived from an EMBL/GenBank/DDBJ whole genome shotgun (WGS) entry which is preliminary data.</text>
</comment>
<dbReference type="InterPro" id="IPR025877">
    <property type="entry name" value="MobA-like_NTP_Trfase"/>
</dbReference>
<dbReference type="PANTHER" id="PTHR43777:SF1">
    <property type="entry name" value="MOLYBDENUM COFACTOR CYTIDYLYLTRANSFERASE"/>
    <property type="match status" value="1"/>
</dbReference>
<evidence type="ECO:0000256" key="1">
    <source>
        <dbReference type="ARBA" id="ARBA00022842"/>
    </source>
</evidence>
<evidence type="ECO:0000259" key="2">
    <source>
        <dbReference type="Pfam" id="PF12804"/>
    </source>
</evidence>
<dbReference type="EMBL" id="LDSE01000031">
    <property type="protein sequence ID" value="KTS66286.1"/>
    <property type="molecule type" value="Genomic_DNA"/>
</dbReference>
<dbReference type="PANTHER" id="PTHR43777">
    <property type="entry name" value="MOLYBDENUM COFACTOR CYTIDYLYLTRANSFERASE"/>
    <property type="match status" value="1"/>
</dbReference>
<dbReference type="GO" id="GO:0016779">
    <property type="term" value="F:nucleotidyltransferase activity"/>
    <property type="evidence" value="ECO:0007669"/>
    <property type="project" value="UniProtKB-ARBA"/>
</dbReference>
<proteinExistence type="predicted"/>
<dbReference type="Proteomes" id="UP000071979">
    <property type="component" value="Unassembled WGS sequence"/>
</dbReference>
<reference evidence="3 4" key="1">
    <citation type="journal article" date="2016" name="Front. Microbiol.">
        <title>Genomic Resource of Rice Seed Associated Bacteria.</title>
        <authorList>
            <person name="Midha S."/>
            <person name="Bansal K."/>
            <person name="Sharma S."/>
            <person name="Kumar N."/>
            <person name="Patil P.P."/>
            <person name="Chaudhry V."/>
            <person name="Patil P.B."/>
        </authorList>
    </citation>
    <scope>NUCLEOTIDE SEQUENCE [LARGE SCALE GENOMIC DNA]</scope>
    <source>
        <strain evidence="3 4">SA3</strain>
    </source>
</reference>
<sequence>MQTPGILILAAGLGSRFRQAGGTGHKLLAPYPDDNGVPQPLLKLTLQQAQRSGLPLLLIIRPEDRAIQQLAQQCGVATCTIASAGSGESIAAGVRATAHWHGWLIVPGDMAWVRAEDHQCVAHALRNGAPQVRLSWQNQPGHPVGFAAHYGAALAQLQGDSGARALLDPAVLITLPAHQGTIRDADLPRSGASR</sequence>
<dbReference type="AlphaFoldDB" id="A0A8E1RVU6"/>
<evidence type="ECO:0000313" key="4">
    <source>
        <dbReference type="Proteomes" id="UP000071979"/>
    </source>
</evidence>
<dbReference type="InterPro" id="IPR029044">
    <property type="entry name" value="Nucleotide-diphossugar_trans"/>
</dbReference>
<keyword evidence="1" id="KW-0460">Magnesium</keyword>